<feature type="region of interest" description="Disordered" evidence="4">
    <location>
        <begin position="263"/>
        <end position="288"/>
    </location>
</feature>
<evidence type="ECO:0000313" key="6">
    <source>
        <dbReference type="Proteomes" id="UP001497522"/>
    </source>
</evidence>
<dbReference type="PANTHER" id="PTHR15092:SF22">
    <property type="entry name" value="POLY(A)-SPECIFIC RIBONUCLEASE PNLDC1"/>
    <property type="match status" value="1"/>
</dbReference>
<protein>
    <submittedName>
        <fullName evidence="5">Uncharacterized protein</fullName>
    </submittedName>
</protein>
<keyword evidence="3" id="KW-0175">Coiled coil</keyword>
<dbReference type="InterPro" id="IPR006941">
    <property type="entry name" value="RNase_CAF1"/>
</dbReference>
<dbReference type="Gene3D" id="3.30.420.10">
    <property type="entry name" value="Ribonuclease H-like superfamily/Ribonuclease H"/>
    <property type="match status" value="2"/>
</dbReference>
<dbReference type="PANTHER" id="PTHR15092">
    <property type="entry name" value="POLY A -SPECIFIC RIBONUCLEASE/TARGET OF EGR1, MEMBER 1"/>
    <property type="match status" value="1"/>
</dbReference>
<evidence type="ECO:0000256" key="3">
    <source>
        <dbReference type="SAM" id="Coils"/>
    </source>
</evidence>
<dbReference type="InterPro" id="IPR036397">
    <property type="entry name" value="RNaseH_sf"/>
</dbReference>
<evidence type="ECO:0000313" key="5">
    <source>
        <dbReference type="EMBL" id="CAK9859885.1"/>
    </source>
</evidence>
<evidence type="ECO:0000256" key="4">
    <source>
        <dbReference type="SAM" id="MobiDB-lite"/>
    </source>
</evidence>
<dbReference type="InterPro" id="IPR051181">
    <property type="entry name" value="CAF1_poly(A)_ribonucleases"/>
</dbReference>
<dbReference type="EMBL" id="OZ023711">
    <property type="protein sequence ID" value="CAK9859885.1"/>
    <property type="molecule type" value="Genomic_DNA"/>
</dbReference>
<organism evidence="5 6">
    <name type="scientific">Sphagnum jensenii</name>
    <dbReference type="NCBI Taxonomy" id="128206"/>
    <lineage>
        <taxon>Eukaryota</taxon>
        <taxon>Viridiplantae</taxon>
        <taxon>Streptophyta</taxon>
        <taxon>Embryophyta</taxon>
        <taxon>Bryophyta</taxon>
        <taxon>Sphagnophytina</taxon>
        <taxon>Sphagnopsida</taxon>
        <taxon>Sphagnales</taxon>
        <taxon>Sphagnaceae</taxon>
        <taxon>Sphagnum</taxon>
    </lineage>
</organism>
<dbReference type="Pfam" id="PF04857">
    <property type="entry name" value="CAF1"/>
    <property type="match status" value="1"/>
</dbReference>
<dbReference type="Proteomes" id="UP001497522">
    <property type="component" value="Chromosome 10"/>
</dbReference>
<keyword evidence="6" id="KW-1185">Reference proteome</keyword>
<feature type="compositionally biased region" description="Polar residues" evidence="4">
    <location>
        <begin position="826"/>
        <end position="841"/>
    </location>
</feature>
<feature type="coiled-coil region" evidence="3">
    <location>
        <begin position="358"/>
        <end position="385"/>
    </location>
</feature>
<comment type="cofactor">
    <cofactor evidence="1">
        <name>a divalent metal cation</name>
        <dbReference type="ChEBI" id="CHEBI:60240"/>
    </cofactor>
</comment>
<sequence length="882" mass="97614">MPGCQWMVRMAPQALVPYLVAGMSSSMLRCELKGWSGMLPAAFSSSRGFSAKAAGGLLAMANVSKRNFGEAYEQLKGYLQKADFVAIDLEMTGVESTMWRRNLEMDTCETRYQNLKHSAEKFAVWQCGVCPFRWDESSKKFIAFPFNFSIFPRNELELDMPSRAFFAQTSSLEFLAKHKFDFNTCVYDGISYLSRDQEAAARSQLGLGLGPGCHVKKQNFTVESEIPLTRSTDVLFVERIREQVGKWRDGLLSRQPKWHLTHGAGSSGVSVAKLDSIPPPLDPTKEDPILPKQEIAVSSGFSSMRPTLVLNSMSPFQSKLVKQLLWKDFDDLVGVVKQKGSAGTTTGNRNQSQVQVIYTTSMEDKNQLLEELAEEEKQLLEVSVSEAVGFRKVIDAISESGLPVIGHNCILDMMHVHSKFMAPLPSSVAEFSSSLQSLFPCIVDTKYLLRLEPTLRRVLANRSTSLAIVFSHICQGFANQAVASGRFYFGKGKILNTAFSKVVVEVADDFRRYGGSKDTGLKHEAGFDAYMTGAVFAQACHLLQIDVCTIRNLPQAVKDGDAGLASFVNLLALGWVGNMALDLASGKEATGVKAFRGPHPPANRHSSNSTVVLVWGFPAGSEEHDLRRIVQDVFKQDRPGPPLDVILVDKSAAFIKFREPAVMRQFFQLIQDQKTPSTDPTISPDLRAAPYEAYECLCKSPLSTELLADSAHILGLGHHFSQRSEIHNDSFCDNVLALTRSQENFEAEIIPSVMSQENSDMRHDIGLEKEKEIGSDLSVAFNSSEDAADHLREEIMLEIADDVENRLDLGNIEETSNGDRRLLINNSENQETGQQATSGSDLGTARDRKDACTVELSCNSWTKRSFSEDQAEFISPNLTKHT</sequence>
<evidence type="ECO:0000256" key="1">
    <source>
        <dbReference type="ARBA" id="ARBA00001968"/>
    </source>
</evidence>
<evidence type="ECO:0000256" key="2">
    <source>
        <dbReference type="ARBA" id="ARBA00008372"/>
    </source>
</evidence>
<gene>
    <name evidence="5" type="ORF">CSSPJE1EN2_LOCUS2880</name>
</gene>
<feature type="region of interest" description="Disordered" evidence="4">
    <location>
        <begin position="826"/>
        <end position="846"/>
    </location>
</feature>
<proteinExistence type="inferred from homology"/>
<dbReference type="InterPro" id="IPR012337">
    <property type="entry name" value="RNaseH-like_sf"/>
</dbReference>
<reference evidence="5" key="1">
    <citation type="submission" date="2024-03" db="EMBL/GenBank/DDBJ databases">
        <authorList>
            <consortium name="ELIXIR-Norway"/>
            <consortium name="Elixir Norway"/>
        </authorList>
    </citation>
    <scope>NUCLEOTIDE SEQUENCE</scope>
</reference>
<dbReference type="SUPFAM" id="SSF53098">
    <property type="entry name" value="Ribonuclease H-like"/>
    <property type="match status" value="1"/>
</dbReference>
<comment type="similarity">
    <text evidence="2">Belongs to the CAF1 family.</text>
</comment>
<accession>A0ABP1ABL3</accession>
<name>A0ABP1ABL3_9BRYO</name>